<dbReference type="eggNOG" id="ENOG502ZB0E">
    <property type="taxonomic scope" value="Bacteria"/>
</dbReference>
<evidence type="ECO:0000256" key="2">
    <source>
        <dbReference type="SAM" id="SignalP"/>
    </source>
</evidence>
<dbReference type="InterPro" id="IPR026444">
    <property type="entry name" value="Secre_tail"/>
</dbReference>
<organism evidence="3 4">
    <name type="scientific">Chryseobacterium formosense</name>
    <dbReference type="NCBI Taxonomy" id="236814"/>
    <lineage>
        <taxon>Bacteria</taxon>
        <taxon>Pseudomonadati</taxon>
        <taxon>Bacteroidota</taxon>
        <taxon>Flavobacteriia</taxon>
        <taxon>Flavobacteriales</taxon>
        <taxon>Weeksellaceae</taxon>
        <taxon>Chryseobacterium group</taxon>
        <taxon>Chryseobacterium</taxon>
    </lineage>
</organism>
<dbReference type="Proteomes" id="UP000028713">
    <property type="component" value="Unassembled WGS sequence"/>
</dbReference>
<comment type="caution">
    <text evidence="3">The sequence shown here is derived from an EMBL/GenBank/DDBJ whole genome shotgun (WGS) entry which is preliminary data.</text>
</comment>
<feature type="chain" id="PRO_5001800364" description="Secretion system C-terminal sorting domain-containing protein" evidence="2">
    <location>
        <begin position="20"/>
        <end position="667"/>
    </location>
</feature>
<evidence type="ECO:0000313" key="3">
    <source>
        <dbReference type="EMBL" id="KFE97850.1"/>
    </source>
</evidence>
<protein>
    <recommendedName>
        <fullName evidence="5">Secretion system C-terminal sorting domain-containing protein</fullName>
    </recommendedName>
</protein>
<keyword evidence="4" id="KW-1185">Reference proteome</keyword>
<sequence length="667" mass="71634">MKKNLLTIGLLAIGLSVQAQVLLHVDNTAKMYVSNGTLVYNGGGLQTRGSGNIDLYGNMMVVGNGSSDVLRTITTTATDPKTDGTNIVLRLNPGAPVSATYGQLYITGIPQGNITGIVDKEYAATKHGAYQQFGIPFIGKSFSDLGTELGGGANAFNNTRWGGREILKWNNASLRWDGSIPVTAPITSFTQPGITIDALSPTSVTTAADRTAYFTAGTTNWTTETLHTVKGSPFADGINGANRIPLTSAPQTAVSFGLGTGNNQNFYYEQYKTYIFDSFSTATAWTGDWGKFTYQFSNPYLTNIDLSLIAYDEGTAVTDNNDFGNNVWGISVDPQNVVYNSTTGTTSSYATTQNLTFSASGVPNGNYDALVIKPLGTFKIKLRNGTDQLLDFDNLRRFSATPRAATTSYGVTAAKNTNYGTIKQLGVLALDANGNQIGETYYVVSPDYATGHIQNSNTSSVQAVTTPSAIIQTFEESATGGIDPNYSSTYRLYINEANETNYLGKRIDMSVFGNNVASLKFEIRDNANLVANNTHVLSGGTGFYYSVANGQAVQIKQGDVIPVSNTNYGLYYGAPQSVLGTGEVKPQSRTLITYHPAIDNYIVRFDPEWKSASIEVFDASGKLVVSEKSVKTNTDYVIKLDSQLKAVYVVKVVGNDGTIVNSKILIK</sequence>
<dbReference type="OrthoDB" id="1272926at2"/>
<feature type="signal peptide" evidence="2">
    <location>
        <begin position="1"/>
        <end position="19"/>
    </location>
</feature>
<evidence type="ECO:0000256" key="1">
    <source>
        <dbReference type="ARBA" id="ARBA00022729"/>
    </source>
</evidence>
<evidence type="ECO:0008006" key="5">
    <source>
        <dbReference type="Google" id="ProtNLM"/>
    </source>
</evidence>
<dbReference type="NCBIfam" id="TIGR04183">
    <property type="entry name" value="Por_Secre_tail"/>
    <property type="match status" value="1"/>
</dbReference>
<dbReference type="STRING" id="236814.IX39_19025"/>
<keyword evidence="1 2" id="KW-0732">Signal</keyword>
<gene>
    <name evidence="3" type="ORF">IX39_19025</name>
</gene>
<reference evidence="3 4" key="1">
    <citation type="submission" date="2014-07" db="EMBL/GenBank/DDBJ databases">
        <title>Genome of Chryseobacterium formosense LMG 24722.</title>
        <authorList>
            <person name="Pipes S.E."/>
            <person name="Stropko S.J."/>
            <person name="Newman J.D."/>
        </authorList>
    </citation>
    <scope>NUCLEOTIDE SEQUENCE [LARGE SCALE GENOMIC DNA]</scope>
    <source>
        <strain evidence="3 4">LMG 24722</strain>
    </source>
</reference>
<dbReference type="AlphaFoldDB" id="A0A085Z087"/>
<dbReference type="RefSeq" id="WP_034679249.1">
    <property type="nucleotide sequence ID" value="NZ_FPAP01000005.1"/>
</dbReference>
<name>A0A085Z087_9FLAO</name>
<proteinExistence type="predicted"/>
<dbReference type="EMBL" id="JPRP01000004">
    <property type="protein sequence ID" value="KFE97850.1"/>
    <property type="molecule type" value="Genomic_DNA"/>
</dbReference>
<evidence type="ECO:0000313" key="4">
    <source>
        <dbReference type="Proteomes" id="UP000028713"/>
    </source>
</evidence>
<accession>A0A085Z087</accession>